<dbReference type="InterPro" id="IPR001283">
    <property type="entry name" value="CRISP-related"/>
</dbReference>
<feature type="signal peptide" evidence="3">
    <location>
        <begin position="1"/>
        <end position="22"/>
    </location>
</feature>
<dbReference type="SUPFAM" id="SSF55797">
    <property type="entry name" value="PR-1-like"/>
    <property type="match status" value="1"/>
</dbReference>
<dbReference type="InterPro" id="IPR002413">
    <property type="entry name" value="V5_allergen-like"/>
</dbReference>
<feature type="chain" id="PRO_5043529457" description="SCP domain-containing protein" evidence="3">
    <location>
        <begin position="23"/>
        <end position="204"/>
    </location>
</feature>
<protein>
    <recommendedName>
        <fullName evidence="4">SCP domain-containing protein</fullName>
    </recommendedName>
</protein>
<feature type="domain" description="SCP" evidence="4">
    <location>
        <begin position="55"/>
        <end position="195"/>
    </location>
</feature>
<dbReference type="FunFam" id="3.40.33.10:FF:000004">
    <property type="entry name" value="CAP, cysteine-rich secretory protein, antigen 5"/>
    <property type="match status" value="1"/>
</dbReference>
<evidence type="ECO:0000259" key="4">
    <source>
        <dbReference type="SMART" id="SM00198"/>
    </source>
</evidence>
<dbReference type="Pfam" id="PF00188">
    <property type="entry name" value="CAP"/>
    <property type="match status" value="1"/>
</dbReference>
<dbReference type="InterPro" id="IPR035940">
    <property type="entry name" value="CAP_sf"/>
</dbReference>
<sequence length="204" mass="23324">MPKPTIFGFLILTAALYAASTAAPVEHLTPRNNLRKRNPVTPLPPPPAFIPTFNSEQFEYLKAHNDLRLKSGVPPLVWDANLTAEAHAWAVQRRGDCDYRRHSSNRHGESIYWMSYKEFTPYDVVKYWYNEYKFYDHKKNVCLCKPERPGCECGHYLNVVWSTSKRVGCSGVVYCDNQKGVYVVCQYDPAGLIPGINPFTGFKL</sequence>
<proteinExistence type="predicted"/>
<comment type="caution">
    <text evidence="5">The sequence shown here is derived from an EMBL/GenBank/DDBJ whole genome shotgun (WGS) entry which is preliminary data.</text>
</comment>
<dbReference type="AlphaFoldDB" id="A0AAV6X788"/>
<dbReference type="EMBL" id="WHWC01000009">
    <property type="protein sequence ID" value="KAG8376482.1"/>
    <property type="molecule type" value="Genomic_DNA"/>
</dbReference>
<accession>A0AAV6X788</accession>
<dbReference type="Proteomes" id="UP000826271">
    <property type="component" value="Unassembled WGS sequence"/>
</dbReference>
<name>A0AAV6X788_9LAMI</name>
<dbReference type="InterPro" id="IPR014044">
    <property type="entry name" value="CAP_dom"/>
</dbReference>
<keyword evidence="3" id="KW-0732">Signal</keyword>
<comment type="function">
    <text evidence="1">Probably involved in the defense reaction of plants against pathogens.</text>
</comment>
<evidence type="ECO:0000313" key="6">
    <source>
        <dbReference type="Proteomes" id="UP000826271"/>
    </source>
</evidence>
<organism evidence="5 6">
    <name type="scientific">Buddleja alternifolia</name>
    <dbReference type="NCBI Taxonomy" id="168488"/>
    <lineage>
        <taxon>Eukaryota</taxon>
        <taxon>Viridiplantae</taxon>
        <taxon>Streptophyta</taxon>
        <taxon>Embryophyta</taxon>
        <taxon>Tracheophyta</taxon>
        <taxon>Spermatophyta</taxon>
        <taxon>Magnoliopsida</taxon>
        <taxon>eudicotyledons</taxon>
        <taxon>Gunneridae</taxon>
        <taxon>Pentapetalae</taxon>
        <taxon>asterids</taxon>
        <taxon>lamiids</taxon>
        <taxon>Lamiales</taxon>
        <taxon>Scrophulariaceae</taxon>
        <taxon>Buddlejeae</taxon>
        <taxon>Buddleja</taxon>
    </lineage>
</organism>
<dbReference type="PANTHER" id="PTHR10334">
    <property type="entry name" value="CYSTEINE-RICH SECRETORY PROTEIN-RELATED"/>
    <property type="match status" value="1"/>
</dbReference>
<dbReference type="SMART" id="SM00198">
    <property type="entry name" value="SCP"/>
    <property type="match status" value="1"/>
</dbReference>
<dbReference type="Gene3D" id="3.40.33.10">
    <property type="entry name" value="CAP"/>
    <property type="match status" value="1"/>
</dbReference>
<keyword evidence="2" id="KW-0568">Pathogenesis-related protein</keyword>
<reference evidence="5" key="1">
    <citation type="submission" date="2019-10" db="EMBL/GenBank/DDBJ databases">
        <authorList>
            <person name="Zhang R."/>
            <person name="Pan Y."/>
            <person name="Wang J."/>
            <person name="Ma R."/>
            <person name="Yu S."/>
        </authorList>
    </citation>
    <scope>NUCLEOTIDE SEQUENCE</scope>
    <source>
        <strain evidence="5">LA-IB0</strain>
        <tissue evidence="5">Leaf</tissue>
    </source>
</reference>
<gene>
    <name evidence="5" type="ORF">BUALT_Bualt09G0068100</name>
</gene>
<keyword evidence="6" id="KW-1185">Reference proteome</keyword>
<evidence type="ECO:0000313" key="5">
    <source>
        <dbReference type="EMBL" id="KAG8376482.1"/>
    </source>
</evidence>
<dbReference type="PRINTS" id="PR00837">
    <property type="entry name" value="V5TPXLIKE"/>
</dbReference>
<evidence type="ECO:0000256" key="2">
    <source>
        <dbReference type="ARBA" id="ARBA00023265"/>
    </source>
</evidence>
<keyword evidence="2" id="KW-0611">Plant defense</keyword>
<evidence type="ECO:0000256" key="3">
    <source>
        <dbReference type="SAM" id="SignalP"/>
    </source>
</evidence>
<dbReference type="PRINTS" id="PR00838">
    <property type="entry name" value="V5ALLERGEN"/>
</dbReference>
<evidence type="ECO:0000256" key="1">
    <source>
        <dbReference type="ARBA" id="ARBA00003143"/>
    </source>
</evidence>